<gene>
    <name evidence="1" type="ORF">NSE01_11330</name>
</gene>
<name>A0A512AHV6_9SPHN</name>
<accession>A0A512AHV6</accession>
<comment type="caution">
    <text evidence="1">The sequence shown here is derived from an EMBL/GenBank/DDBJ whole genome shotgun (WGS) entry which is preliminary data.</text>
</comment>
<organism evidence="1 2">
    <name type="scientific">Novosphingobium sediminis</name>
    <dbReference type="NCBI Taxonomy" id="707214"/>
    <lineage>
        <taxon>Bacteria</taxon>
        <taxon>Pseudomonadati</taxon>
        <taxon>Pseudomonadota</taxon>
        <taxon>Alphaproteobacteria</taxon>
        <taxon>Sphingomonadales</taxon>
        <taxon>Sphingomonadaceae</taxon>
        <taxon>Novosphingobium</taxon>
    </lineage>
</organism>
<dbReference type="Proteomes" id="UP000321464">
    <property type="component" value="Unassembled WGS sequence"/>
</dbReference>
<reference evidence="1 2" key="1">
    <citation type="submission" date="2019-07" db="EMBL/GenBank/DDBJ databases">
        <title>Whole genome shotgun sequence of Novosphingobium sediminis NBRC 106119.</title>
        <authorList>
            <person name="Hosoyama A."/>
            <person name="Uohara A."/>
            <person name="Ohji S."/>
            <person name="Ichikawa N."/>
        </authorList>
    </citation>
    <scope>NUCLEOTIDE SEQUENCE [LARGE SCALE GENOMIC DNA]</scope>
    <source>
        <strain evidence="1 2">NBRC 106119</strain>
    </source>
</reference>
<sequence length="60" mass="6240">MPKQDARDARVSAQDCVNRVNLPPKGTGPGAAQLRTSVPGRAPVSASFSRIITPLQNVAA</sequence>
<proteinExistence type="predicted"/>
<dbReference type="AlphaFoldDB" id="A0A512AHV6"/>
<evidence type="ECO:0000313" key="1">
    <source>
        <dbReference type="EMBL" id="GEN99300.1"/>
    </source>
</evidence>
<protein>
    <submittedName>
        <fullName evidence="1">Uncharacterized protein</fullName>
    </submittedName>
</protein>
<keyword evidence="2" id="KW-1185">Reference proteome</keyword>
<dbReference type="EMBL" id="BJYR01000007">
    <property type="protein sequence ID" value="GEN99300.1"/>
    <property type="molecule type" value="Genomic_DNA"/>
</dbReference>
<evidence type="ECO:0000313" key="2">
    <source>
        <dbReference type="Proteomes" id="UP000321464"/>
    </source>
</evidence>